<dbReference type="GO" id="GO:0005730">
    <property type="term" value="C:nucleolus"/>
    <property type="evidence" value="ECO:0007669"/>
    <property type="project" value="UniProtKB-SubCell"/>
</dbReference>
<evidence type="ECO:0000256" key="1">
    <source>
        <dbReference type="ARBA" id="ARBA00004604"/>
    </source>
</evidence>
<sequence length="911" mass="101558">MSLCKKKRQDDFQKVKLKVGKTKPKADNATNINFRTKGINLTEQLKKDANAPTTHRKLNIKDLLSQLHHYSGTVKQGALVGLRELLTLHPSELDQHLSSLLSEAAAVFTDKDPNVRMSATRLLRFIAQSVPAERTSPFFPLLSAHLSCAMTHIETGIQEDALKVLDVLLDHYPALLAARPALLLNNFLELISHRSTGGGARKGQEGKGRSWALSVNPNRNVTGQQWRLTVLLRLGRFLQAVVEERRAEEGVACVSGDMFSVLNGQGGANAPLELNWEELTYRKGGFQVFEHSGAMPTPHSTFKLRPETEPGAGVSEGLGTGEAVRGFASTLVPLLLDVWVEASASDRSKTDSAHLLTPDAMSLMYQVLSILQLLRKLAPQREYQDTLDVWFRSEYLGDFKQHFMKNFPYGNLDTPKQRRKTDPKRSKQSTTIPGQTVEPLALNVLLCQVMVSMVTLSQREGQAQEPDAEWLMPLRGFVQETLSSGAKLSQRHLHTLLETVWRMVITQRSRAVTEDLLQAVYVQYQQMNLNLQTRTLLLSFYSRLYLQEHNHTHIARSRVLSRWLAALPLQLSQLGHRNPALSDRLLLSIQAAASRGNKALLNSLHTHACRLYDPQEGSVVLLPAESQQRLVQLLYFLPVMSQGLLANLSRCCTAGRVSAGLAASLIRIIHLRSSLSGWSVGSQDMTLRDVDYISFLFSTLTGSDLNHCLCPTHRKCATAWRRWGLVHSALTYGVLVCTHLCACVCNCVSLSQTGLAVVPDSMAAGLLRAVARLLDLSFLPSEPLLRFLSRCCLSLLSLLLTLQQDTAVWGACVAVLSSIPRLLRLVLQSLRVKDLCEEELPQLAQILSLLLQHTALRNHMLANATLLQHIIQDLTRYCRGESKEQWMTDLLYCYSVTMATHRGNLGLRDIY</sequence>
<accession>A0A8C8FAI2</accession>
<dbReference type="SUPFAM" id="SSF48371">
    <property type="entry name" value="ARM repeat"/>
    <property type="match status" value="1"/>
</dbReference>
<dbReference type="InterPro" id="IPR057949">
    <property type="entry name" value="TPR_TEX10"/>
</dbReference>
<comment type="similarity">
    <text evidence="3">Belongs to the IPI1/TEX10 family.</text>
</comment>
<dbReference type="Ensembl" id="ENSOTST00005034613.2">
    <property type="protein sequence ID" value="ENSOTSP00005031961.2"/>
    <property type="gene ID" value="ENSOTSG00005018731.2"/>
</dbReference>
<dbReference type="InterPro" id="IPR016024">
    <property type="entry name" value="ARM-type_fold"/>
</dbReference>
<dbReference type="GeneTree" id="ENSGT00950000182992"/>
<dbReference type="GO" id="GO:0071339">
    <property type="term" value="C:MLL1 complex"/>
    <property type="evidence" value="ECO:0007669"/>
    <property type="project" value="TreeGrafter"/>
</dbReference>
<proteinExistence type="inferred from homology"/>
<evidence type="ECO:0000259" key="6">
    <source>
        <dbReference type="Pfam" id="PF12333"/>
    </source>
</evidence>
<reference evidence="8" key="1">
    <citation type="submission" date="2025-08" db="UniProtKB">
        <authorList>
            <consortium name="Ensembl"/>
        </authorList>
    </citation>
    <scope>IDENTIFICATION</scope>
</reference>
<dbReference type="Gene3D" id="1.25.10.10">
    <property type="entry name" value="Leucine-rich Repeat Variant"/>
    <property type="match status" value="1"/>
</dbReference>
<dbReference type="Proteomes" id="UP000694402">
    <property type="component" value="Unassembled WGS sequence"/>
</dbReference>
<evidence type="ECO:0000256" key="2">
    <source>
        <dbReference type="ARBA" id="ARBA00004642"/>
    </source>
</evidence>
<evidence type="ECO:0000256" key="5">
    <source>
        <dbReference type="SAM" id="MobiDB-lite"/>
    </source>
</evidence>
<organism evidence="8 9">
    <name type="scientific">Oncorhynchus tshawytscha</name>
    <name type="common">Chinook salmon</name>
    <name type="synonym">Salmo tshawytscha</name>
    <dbReference type="NCBI Taxonomy" id="74940"/>
    <lineage>
        <taxon>Eukaryota</taxon>
        <taxon>Metazoa</taxon>
        <taxon>Chordata</taxon>
        <taxon>Craniata</taxon>
        <taxon>Vertebrata</taxon>
        <taxon>Euteleostomi</taxon>
        <taxon>Actinopterygii</taxon>
        <taxon>Neopterygii</taxon>
        <taxon>Teleostei</taxon>
        <taxon>Protacanthopterygii</taxon>
        <taxon>Salmoniformes</taxon>
        <taxon>Salmonidae</taxon>
        <taxon>Salmoninae</taxon>
        <taxon>Oncorhynchus</taxon>
    </lineage>
</organism>
<evidence type="ECO:0000256" key="3">
    <source>
        <dbReference type="ARBA" id="ARBA00006427"/>
    </source>
</evidence>
<reference evidence="8" key="2">
    <citation type="submission" date="2025-09" db="UniProtKB">
        <authorList>
            <consortium name="Ensembl"/>
        </authorList>
    </citation>
    <scope>IDENTIFICATION</scope>
</reference>
<dbReference type="Pfam" id="PF25781">
    <property type="entry name" value="TPR_TEX10"/>
    <property type="match status" value="1"/>
</dbReference>
<feature type="region of interest" description="Disordered" evidence="5">
    <location>
        <begin position="195"/>
        <end position="214"/>
    </location>
</feature>
<feature type="region of interest" description="Disordered" evidence="5">
    <location>
        <begin position="410"/>
        <end position="433"/>
    </location>
</feature>
<feature type="domain" description="TEX10-like TPR repeats" evidence="7">
    <location>
        <begin position="559"/>
        <end position="899"/>
    </location>
</feature>
<dbReference type="Pfam" id="PF12333">
    <property type="entry name" value="Ipi1_N"/>
    <property type="match status" value="1"/>
</dbReference>
<dbReference type="PANTHER" id="PTHR16056">
    <property type="entry name" value="REGULATOR OF MICROTUBULE DYNAMICS PROTEIN"/>
    <property type="match status" value="1"/>
</dbReference>
<feature type="domain" description="Pre-rRNA-processing protein Ipi1 N-terminal" evidence="6">
    <location>
        <begin position="135"/>
        <end position="238"/>
    </location>
</feature>
<gene>
    <name evidence="8" type="primary">TEX10</name>
</gene>
<evidence type="ECO:0000256" key="4">
    <source>
        <dbReference type="ARBA" id="ARBA00023242"/>
    </source>
</evidence>
<name>A0A8C8FAI2_ONCTS</name>
<dbReference type="FunFam" id="1.25.10.10:FF:000164">
    <property type="entry name" value="Testis-expressed sequence 10 protein"/>
    <property type="match status" value="1"/>
</dbReference>
<dbReference type="InterPro" id="IPR011989">
    <property type="entry name" value="ARM-like"/>
</dbReference>
<evidence type="ECO:0008006" key="10">
    <source>
        <dbReference type="Google" id="ProtNLM"/>
    </source>
</evidence>
<dbReference type="AlphaFoldDB" id="A0A8C8FAI2"/>
<evidence type="ECO:0000313" key="8">
    <source>
        <dbReference type="Ensembl" id="ENSOTSP00005031961.2"/>
    </source>
</evidence>
<keyword evidence="4" id="KW-0539">Nucleus</keyword>
<keyword evidence="9" id="KW-1185">Reference proteome</keyword>
<evidence type="ECO:0000313" key="9">
    <source>
        <dbReference type="Proteomes" id="UP000694402"/>
    </source>
</evidence>
<evidence type="ECO:0000259" key="7">
    <source>
        <dbReference type="Pfam" id="PF25781"/>
    </source>
</evidence>
<dbReference type="InterPro" id="IPR024679">
    <property type="entry name" value="Ipi1_N"/>
</dbReference>
<protein>
    <recommendedName>
        <fullName evidence="10">Pre-rRNA-processing protein Ipi1 N-terminal domain-containing protein</fullName>
    </recommendedName>
</protein>
<comment type="subcellular location">
    <subcellularLocation>
        <location evidence="1">Nucleus</location>
        <location evidence="1">Nucleolus</location>
    </subcellularLocation>
    <subcellularLocation>
        <location evidence="2">Nucleus</location>
        <location evidence="2">Nucleoplasm</location>
    </subcellularLocation>
</comment>
<dbReference type="PANTHER" id="PTHR16056:SF2">
    <property type="entry name" value="TESTIS-EXPRESSED PROTEIN 10"/>
    <property type="match status" value="1"/>
</dbReference>